<dbReference type="PROSITE" id="PS50943">
    <property type="entry name" value="HTH_CROC1"/>
    <property type="match status" value="1"/>
</dbReference>
<keyword evidence="2" id="KW-0238">DNA-binding</keyword>
<evidence type="ECO:0000256" key="2">
    <source>
        <dbReference type="ARBA" id="ARBA00023125"/>
    </source>
</evidence>
<dbReference type="Pfam" id="PF00356">
    <property type="entry name" value="LacI"/>
    <property type="match status" value="1"/>
</dbReference>
<reference evidence="6 7" key="1">
    <citation type="submission" date="2019-08" db="EMBL/GenBank/DDBJ databases">
        <title>In-depth cultivation of the pig gut microbiome towards novel bacterial diversity and tailored functional studies.</title>
        <authorList>
            <person name="Wylensek D."/>
            <person name="Hitch T.C.A."/>
            <person name="Clavel T."/>
        </authorList>
    </citation>
    <scope>NUCLEOTIDE SEQUENCE [LARGE SCALE GENOMIC DNA]</scope>
    <source>
        <strain evidence="6 7">WB03_NA08</strain>
    </source>
</reference>
<dbReference type="PROSITE" id="PS50932">
    <property type="entry name" value="HTH_LACI_2"/>
    <property type="match status" value="1"/>
</dbReference>
<proteinExistence type="predicted"/>
<dbReference type="GO" id="GO:0000976">
    <property type="term" value="F:transcription cis-regulatory region binding"/>
    <property type="evidence" value="ECO:0007669"/>
    <property type="project" value="TreeGrafter"/>
</dbReference>
<dbReference type="InterPro" id="IPR046335">
    <property type="entry name" value="LacI/GalR-like_sensor"/>
</dbReference>
<keyword evidence="1" id="KW-0805">Transcription regulation</keyword>
<accession>A0A6N7VS80</accession>
<evidence type="ECO:0000313" key="6">
    <source>
        <dbReference type="EMBL" id="MSS84649.1"/>
    </source>
</evidence>
<comment type="caution">
    <text evidence="6">The sequence shown here is derived from an EMBL/GenBank/DDBJ whole genome shotgun (WGS) entry which is preliminary data.</text>
</comment>
<evidence type="ECO:0000256" key="3">
    <source>
        <dbReference type="ARBA" id="ARBA00023163"/>
    </source>
</evidence>
<name>A0A6N7VS80_9ACTO</name>
<evidence type="ECO:0000259" key="4">
    <source>
        <dbReference type="PROSITE" id="PS50932"/>
    </source>
</evidence>
<dbReference type="Gene3D" id="1.10.260.40">
    <property type="entry name" value="lambda repressor-like DNA-binding domains"/>
    <property type="match status" value="1"/>
</dbReference>
<dbReference type="InterPro" id="IPR001387">
    <property type="entry name" value="Cro/C1-type_HTH"/>
</dbReference>
<dbReference type="GO" id="GO:0003700">
    <property type="term" value="F:DNA-binding transcription factor activity"/>
    <property type="evidence" value="ECO:0007669"/>
    <property type="project" value="TreeGrafter"/>
</dbReference>
<dbReference type="InterPro" id="IPR010982">
    <property type="entry name" value="Lambda_DNA-bd_dom_sf"/>
</dbReference>
<dbReference type="Gene3D" id="3.40.50.2300">
    <property type="match status" value="2"/>
</dbReference>
<dbReference type="CDD" id="cd06267">
    <property type="entry name" value="PBP1_LacI_sugar_binding-like"/>
    <property type="match status" value="1"/>
</dbReference>
<dbReference type="InterPro" id="IPR000843">
    <property type="entry name" value="HTH_LacI"/>
</dbReference>
<dbReference type="SUPFAM" id="SSF47413">
    <property type="entry name" value="lambda repressor-like DNA-binding domains"/>
    <property type="match status" value="1"/>
</dbReference>
<dbReference type="EMBL" id="VULO01000008">
    <property type="protein sequence ID" value="MSS84649.1"/>
    <property type="molecule type" value="Genomic_DNA"/>
</dbReference>
<dbReference type="PANTHER" id="PTHR30146">
    <property type="entry name" value="LACI-RELATED TRANSCRIPTIONAL REPRESSOR"/>
    <property type="match status" value="1"/>
</dbReference>
<organism evidence="6 7">
    <name type="scientific">Scrofimicrobium canadense</name>
    <dbReference type="NCBI Taxonomy" id="2652290"/>
    <lineage>
        <taxon>Bacteria</taxon>
        <taxon>Bacillati</taxon>
        <taxon>Actinomycetota</taxon>
        <taxon>Actinomycetes</taxon>
        <taxon>Actinomycetales</taxon>
        <taxon>Actinomycetaceae</taxon>
        <taxon>Scrofimicrobium</taxon>
    </lineage>
</organism>
<dbReference type="SMART" id="SM00354">
    <property type="entry name" value="HTH_LACI"/>
    <property type="match status" value="1"/>
</dbReference>
<dbReference type="CDD" id="cd01392">
    <property type="entry name" value="HTH_LacI"/>
    <property type="match status" value="1"/>
</dbReference>
<dbReference type="AlphaFoldDB" id="A0A6N7VS80"/>
<evidence type="ECO:0000256" key="1">
    <source>
        <dbReference type="ARBA" id="ARBA00023015"/>
    </source>
</evidence>
<keyword evidence="3" id="KW-0804">Transcription</keyword>
<dbReference type="Proteomes" id="UP000470875">
    <property type="component" value="Unassembled WGS sequence"/>
</dbReference>
<gene>
    <name evidence="6" type="ORF">FYJ24_07695</name>
</gene>
<evidence type="ECO:0000259" key="5">
    <source>
        <dbReference type="PROSITE" id="PS50943"/>
    </source>
</evidence>
<dbReference type="PANTHER" id="PTHR30146:SF109">
    <property type="entry name" value="HTH-TYPE TRANSCRIPTIONAL REGULATOR GALS"/>
    <property type="match status" value="1"/>
</dbReference>
<evidence type="ECO:0000313" key="7">
    <source>
        <dbReference type="Proteomes" id="UP000470875"/>
    </source>
</evidence>
<feature type="domain" description="HTH cro/C1-type" evidence="5">
    <location>
        <begin position="4"/>
        <end position="43"/>
    </location>
</feature>
<dbReference type="Pfam" id="PF13377">
    <property type="entry name" value="Peripla_BP_3"/>
    <property type="match status" value="1"/>
</dbReference>
<sequence>MNHVAERAGVSLKTVSRYVNGETNIAPELGERIAAAIAELGYRRNLAAASIRPGQASRLIGLIISDLANPYYSALAAAAEQEVMAQGYVLVVSSSTDDIARYDHLVSRLVEQRVDGLIIVPPRGGHDRIDSDSLLSPAVFLDRPPLSGGADCVLADNRGGARSAIEALLNGGLRQVAFLSDSLEVFTIRERWLGYLETMACHGVDPVSLPNWTGAHSREEAKAGAIRLLQETEVEAFFTANNRATLGALEAMQETGIQRPIIGFDDFESASLIGGGISVVRQPVEEMGRAAAQMLLAKMTRETSQQQQVVLPTELVLRGSEAR</sequence>
<dbReference type="SUPFAM" id="SSF53822">
    <property type="entry name" value="Periplasmic binding protein-like I"/>
    <property type="match status" value="1"/>
</dbReference>
<protein>
    <submittedName>
        <fullName evidence="6">LacI family transcriptional regulator</fullName>
    </submittedName>
</protein>
<dbReference type="InterPro" id="IPR028082">
    <property type="entry name" value="Peripla_BP_I"/>
</dbReference>
<feature type="domain" description="HTH lacI-type" evidence="4">
    <location>
        <begin position="1"/>
        <end position="53"/>
    </location>
</feature>
<keyword evidence="7" id="KW-1185">Reference proteome</keyword>